<dbReference type="PANTHER" id="PTHR43820:SF4">
    <property type="entry name" value="HIGH-AFFINITY BRANCHED-CHAIN AMINO ACID TRANSPORT ATP-BINDING PROTEIN LIVF"/>
    <property type="match status" value="1"/>
</dbReference>
<dbReference type="PROSITE" id="PS00211">
    <property type="entry name" value="ABC_TRANSPORTER_1"/>
    <property type="match status" value="1"/>
</dbReference>
<feature type="domain" description="ABC transporter" evidence="6">
    <location>
        <begin position="2"/>
        <end position="228"/>
    </location>
</feature>
<evidence type="ECO:0000256" key="3">
    <source>
        <dbReference type="ARBA" id="ARBA00022741"/>
    </source>
</evidence>
<evidence type="ECO:0000313" key="7">
    <source>
        <dbReference type="EMBL" id="AIQ77678.1"/>
    </source>
</evidence>
<dbReference type="EMBL" id="KM189438">
    <property type="protein sequence ID" value="AIQ77678.1"/>
    <property type="molecule type" value="Genomic_DNA"/>
</dbReference>
<dbReference type="InterPro" id="IPR003593">
    <property type="entry name" value="AAA+_ATPase"/>
</dbReference>
<dbReference type="GO" id="GO:0015807">
    <property type="term" value="P:L-amino acid transport"/>
    <property type="evidence" value="ECO:0007669"/>
    <property type="project" value="TreeGrafter"/>
</dbReference>
<accession>A0A089N0Y3</accession>
<dbReference type="AlphaFoldDB" id="A0A089N0Y3"/>
<dbReference type="SMART" id="SM00382">
    <property type="entry name" value="AAA"/>
    <property type="match status" value="1"/>
</dbReference>
<organism evidence="7">
    <name type="scientific">Nocardioides sp. (strain JS1661)</name>
    <dbReference type="NCBI Taxonomy" id="1517491"/>
    <lineage>
        <taxon>Bacteria</taxon>
        <taxon>Bacillati</taxon>
        <taxon>Actinomycetota</taxon>
        <taxon>Actinomycetes</taxon>
        <taxon>Propionibacteriales</taxon>
        <taxon>Nocardioidaceae</taxon>
        <taxon>Nocardioides</taxon>
    </lineage>
</organism>
<dbReference type="PROSITE" id="PS50893">
    <property type="entry name" value="ABC_TRANSPORTER_2"/>
    <property type="match status" value="1"/>
</dbReference>
<dbReference type="GO" id="GO:0005524">
    <property type="term" value="F:ATP binding"/>
    <property type="evidence" value="ECO:0007669"/>
    <property type="project" value="UniProtKB-KW"/>
</dbReference>
<keyword evidence="5" id="KW-0029">Amino-acid transport</keyword>
<sequence length="231" mass="24224">MLQVEGLRSGYGSIEIVRGVDLEVAPGQVTALVGRNGAGKTTLVNTLMGFSPAWKGVIELAGRDVTKAPPHVRNGLGLAVVPQGRRVFGSLSVAETLALASKQGGWDFERVSAAFPRLAERRNTRARSLSGGEQSALAMARALSTGPRVLLLDEPSEGMSPHVLRSLSSVISGLAAEGAGVLLVEQNLTFALTVADRVLVMARGHIDITVSGDDARADPDALSRLLVLQTR</sequence>
<dbReference type="PANTHER" id="PTHR43820">
    <property type="entry name" value="HIGH-AFFINITY BRANCHED-CHAIN AMINO ACID TRANSPORT ATP-BINDING PROTEIN LIVF"/>
    <property type="match status" value="1"/>
</dbReference>
<evidence type="ECO:0000256" key="1">
    <source>
        <dbReference type="ARBA" id="ARBA00005417"/>
    </source>
</evidence>
<evidence type="ECO:0000259" key="6">
    <source>
        <dbReference type="PROSITE" id="PS50893"/>
    </source>
</evidence>
<name>A0A089N0Y3_NOCS1</name>
<keyword evidence="3" id="KW-0547">Nucleotide-binding</keyword>
<dbReference type="InterPro" id="IPR003439">
    <property type="entry name" value="ABC_transporter-like_ATP-bd"/>
</dbReference>
<dbReference type="Gene3D" id="3.40.50.300">
    <property type="entry name" value="P-loop containing nucleotide triphosphate hydrolases"/>
    <property type="match status" value="1"/>
</dbReference>
<dbReference type="Pfam" id="PF00005">
    <property type="entry name" value="ABC_tran"/>
    <property type="match status" value="1"/>
</dbReference>
<evidence type="ECO:0000256" key="5">
    <source>
        <dbReference type="ARBA" id="ARBA00022970"/>
    </source>
</evidence>
<protein>
    <submittedName>
        <fullName evidence="7">Amino acid transport ATP-binding protein</fullName>
    </submittedName>
</protein>
<dbReference type="GO" id="GO:0015658">
    <property type="term" value="F:branched-chain amino acid transmembrane transporter activity"/>
    <property type="evidence" value="ECO:0007669"/>
    <property type="project" value="TreeGrafter"/>
</dbReference>
<comment type="similarity">
    <text evidence="1">Belongs to the ABC transporter superfamily.</text>
</comment>
<dbReference type="InterPro" id="IPR052156">
    <property type="entry name" value="BCAA_Transport_ATP-bd_LivF"/>
</dbReference>
<keyword evidence="4 7" id="KW-0067">ATP-binding</keyword>
<dbReference type="InterPro" id="IPR027417">
    <property type="entry name" value="P-loop_NTPase"/>
</dbReference>
<proteinExistence type="inferred from homology"/>
<keyword evidence="2" id="KW-0813">Transport</keyword>
<reference evidence="7" key="1">
    <citation type="journal article" date="2014" name="Appl. Environ. Microbiol.">
        <title>Aerobic biodegradation of 2,4-dinitroanisole by Nocardioides sp. strain JS1661.</title>
        <authorList>
            <person name="Fida T.T."/>
            <person name="Palamuru S."/>
            <person name="Pandey G."/>
            <person name="Spain J.C."/>
        </authorList>
    </citation>
    <scope>NUCLEOTIDE SEQUENCE</scope>
    <source>
        <strain evidence="7">JS1661</strain>
    </source>
</reference>
<dbReference type="SUPFAM" id="SSF52540">
    <property type="entry name" value="P-loop containing nucleoside triphosphate hydrolases"/>
    <property type="match status" value="1"/>
</dbReference>
<evidence type="ECO:0000256" key="2">
    <source>
        <dbReference type="ARBA" id="ARBA00022448"/>
    </source>
</evidence>
<dbReference type="CDD" id="cd03224">
    <property type="entry name" value="ABC_TM1139_LivF_branched"/>
    <property type="match status" value="1"/>
</dbReference>
<dbReference type="GO" id="GO:0016887">
    <property type="term" value="F:ATP hydrolysis activity"/>
    <property type="evidence" value="ECO:0007669"/>
    <property type="project" value="InterPro"/>
</dbReference>
<dbReference type="InterPro" id="IPR017871">
    <property type="entry name" value="ABC_transporter-like_CS"/>
</dbReference>
<evidence type="ECO:0000256" key="4">
    <source>
        <dbReference type="ARBA" id="ARBA00022840"/>
    </source>
</evidence>